<protein>
    <submittedName>
        <fullName evidence="1">Uncharacterized protein</fullName>
    </submittedName>
</protein>
<evidence type="ECO:0000313" key="2">
    <source>
        <dbReference type="Proteomes" id="UP001215280"/>
    </source>
</evidence>
<evidence type="ECO:0000313" key="1">
    <source>
        <dbReference type="EMBL" id="KAJ7762071.1"/>
    </source>
</evidence>
<proteinExistence type="predicted"/>
<comment type="caution">
    <text evidence="1">The sequence shown here is derived from an EMBL/GenBank/DDBJ whole genome shotgun (WGS) entry which is preliminary data.</text>
</comment>
<keyword evidence="2" id="KW-1185">Reference proteome</keyword>
<sequence>MVLSAVEHVILDEDDDWWSFGFLLTPIPNRLRLVATGLDTRFPVLKTLMFVPEMNPFDIGSRLIADIGLLFSRSLKPLCTAPQLRTFHFCAYDGCLTLENWGRADEELHVADWKEHSVWDLED</sequence>
<dbReference type="AlphaFoldDB" id="A0AAD7JEN4"/>
<name>A0AAD7JEN4_9AGAR</name>
<organism evidence="1 2">
    <name type="scientific">Mycena maculata</name>
    <dbReference type="NCBI Taxonomy" id="230809"/>
    <lineage>
        <taxon>Eukaryota</taxon>
        <taxon>Fungi</taxon>
        <taxon>Dikarya</taxon>
        <taxon>Basidiomycota</taxon>
        <taxon>Agaricomycotina</taxon>
        <taxon>Agaricomycetes</taxon>
        <taxon>Agaricomycetidae</taxon>
        <taxon>Agaricales</taxon>
        <taxon>Marasmiineae</taxon>
        <taxon>Mycenaceae</taxon>
        <taxon>Mycena</taxon>
    </lineage>
</organism>
<reference evidence="1" key="1">
    <citation type="submission" date="2023-03" db="EMBL/GenBank/DDBJ databases">
        <title>Massive genome expansion in bonnet fungi (Mycena s.s.) driven by repeated elements and novel gene families across ecological guilds.</title>
        <authorList>
            <consortium name="Lawrence Berkeley National Laboratory"/>
            <person name="Harder C.B."/>
            <person name="Miyauchi S."/>
            <person name="Viragh M."/>
            <person name="Kuo A."/>
            <person name="Thoen E."/>
            <person name="Andreopoulos B."/>
            <person name="Lu D."/>
            <person name="Skrede I."/>
            <person name="Drula E."/>
            <person name="Henrissat B."/>
            <person name="Morin E."/>
            <person name="Kohler A."/>
            <person name="Barry K."/>
            <person name="LaButti K."/>
            <person name="Morin E."/>
            <person name="Salamov A."/>
            <person name="Lipzen A."/>
            <person name="Mereny Z."/>
            <person name="Hegedus B."/>
            <person name="Baldrian P."/>
            <person name="Stursova M."/>
            <person name="Weitz H."/>
            <person name="Taylor A."/>
            <person name="Grigoriev I.V."/>
            <person name="Nagy L.G."/>
            <person name="Martin F."/>
            <person name="Kauserud H."/>
        </authorList>
    </citation>
    <scope>NUCLEOTIDE SEQUENCE</scope>
    <source>
        <strain evidence="1">CBHHK188m</strain>
    </source>
</reference>
<accession>A0AAD7JEN4</accession>
<gene>
    <name evidence="1" type="ORF">DFH07DRAFT_957074</name>
</gene>
<dbReference type="Proteomes" id="UP001215280">
    <property type="component" value="Unassembled WGS sequence"/>
</dbReference>
<dbReference type="EMBL" id="JARJLG010000044">
    <property type="protein sequence ID" value="KAJ7762071.1"/>
    <property type="molecule type" value="Genomic_DNA"/>
</dbReference>